<name>A0A4U0UFM2_9PEZI</name>
<dbReference type="Pfam" id="PF01593">
    <property type="entry name" value="Amino_oxidase"/>
    <property type="match status" value="2"/>
</dbReference>
<keyword evidence="5" id="KW-1185">Reference proteome</keyword>
<sequence length="561" mass="61212">MASNTTHSGVRHYETIVLGAGMSGLACASRLLQHSYCQRPGKLLVLEARDRIGGRIGSVDVLGNRLDTGANWIHGTGTKEEPNPLIEILPHKRTKVLNGMVAFRAPDNSDDGASGDEREEGWVAVNEKPHPSTSMNGGSRTSAVIPAQTAGMLMGSLWGMIGSLHEEAASLPQEKAKQTTMLQAIIRNKVLRSAFNELPEDLRATLSGMPQFIENIEAAPLATQSAEHERGRPGFSLLEFGIDDFDGEQVFLQDGYLDVVDEVAKVLVNNGLIEMETEVQRIRWDESPMVVETSQGVFKADRVVCTLPLGVLQHRIENDTEQDGLALFQPSLPKAKSTAVSSLGFGTLDKIFLVYSHPWWNEEPYFSLYKDGIVSESIGLSKDDNPHPPETTPTRPDSFMGFTSELPGMPIHPEGGAEPGLRMLSCMNLDELTGFPVLSTFVSCSNATYIESLSNEDAGAIIHRALTSWLGREPPKPDAVHVTRWAQDPYSLGSYSHMITGLSENEHRVEFQRPVKGKGGVELRFAGEHTSRNHFATVHGALLSGWREADSIIAGLPGMSQ</sequence>
<dbReference type="InterPro" id="IPR036188">
    <property type="entry name" value="FAD/NAD-bd_sf"/>
</dbReference>
<organism evidence="4 5">
    <name type="scientific">Salinomyces thailandicus</name>
    <dbReference type="NCBI Taxonomy" id="706561"/>
    <lineage>
        <taxon>Eukaryota</taxon>
        <taxon>Fungi</taxon>
        <taxon>Dikarya</taxon>
        <taxon>Ascomycota</taxon>
        <taxon>Pezizomycotina</taxon>
        <taxon>Dothideomycetes</taxon>
        <taxon>Dothideomycetidae</taxon>
        <taxon>Mycosphaerellales</taxon>
        <taxon>Teratosphaeriaceae</taxon>
        <taxon>Salinomyces</taxon>
    </lineage>
</organism>
<feature type="domain" description="Amine oxidase" evidence="3">
    <location>
        <begin position="242"/>
        <end position="553"/>
    </location>
</feature>
<comment type="caution">
    <text evidence="4">The sequence shown here is derived from an EMBL/GenBank/DDBJ whole genome shotgun (WGS) entry which is preliminary data.</text>
</comment>
<dbReference type="SUPFAM" id="SSF51905">
    <property type="entry name" value="FAD/NAD(P)-binding domain"/>
    <property type="match status" value="1"/>
</dbReference>
<dbReference type="Proteomes" id="UP000308549">
    <property type="component" value="Unassembled WGS sequence"/>
</dbReference>
<dbReference type="PANTHER" id="PTHR10742:SF386">
    <property type="entry name" value="LYSINE-SPECIFIC HISTONE DEMETHYLASE 1A"/>
    <property type="match status" value="1"/>
</dbReference>
<feature type="domain" description="Amine oxidase" evidence="3">
    <location>
        <begin position="22"/>
        <end position="78"/>
    </location>
</feature>
<evidence type="ECO:0000259" key="3">
    <source>
        <dbReference type="Pfam" id="PF01593"/>
    </source>
</evidence>
<dbReference type="EMBL" id="NAJL01000001">
    <property type="protein sequence ID" value="TKA34353.1"/>
    <property type="molecule type" value="Genomic_DNA"/>
</dbReference>
<gene>
    <name evidence="4" type="ORF">B0A50_00335</name>
</gene>
<comment type="similarity">
    <text evidence="1">Belongs to the flavin monoamine oxidase family.</text>
</comment>
<evidence type="ECO:0000313" key="4">
    <source>
        <dbReference type="EMBL" id="TKA34353.1"/>
    </source>
</evidence>
<dbReference type="PANTHER" id="PTHR10742">
    <property type="entry name" value="FLAVIN MONOAMINE OXIDASE"/>
    <property type="match status" value="1"/>
</dbReference>
<dbReference type="SUPFAM" id="SSF54373">
    <property type="entry name" value="FAD-linked reductases, C-terminal domain"/>
    <property type="match status" value="1"/>
</dbReference>
<reference evidence="4 5" key="1">
    <citation type="submission" date="2017-03" db="EMBL/GenBank/DDBJ databases">
        <title>Genomes of endolithic fungi from Antarctica.</title>
        <authorList>
            <person name="Coleine C."/>
            <person name="Masonjones S."/>
            <person name="Stajich J.E."/>
        </authorList>
    </citation>
    <scope>NUCLEOTIDE SEQUENCE [LARGE SCALE GENOMIC DNA]</scope>
    <source>
        <strain evidence="4 5">CCFEE 6315</strain>
    </source>
</reference>
<dbReference type="GO" id="GO:0003682">
    <property type="term" value="F:chromatin binding"/>
    <property type="evidence" value="ECO:0007669"/>
    <property type="project" value="TreeGrafter"/>
</dbReference>
<dbReference type="Gene3D" id="3.90.660.10">
    <property type="match status" value="1"/>
</dbReference>
<dbReference type="GO" id="GO:0006338">
    <property type="term" value="P:chromatin remodeling"/>
    <property type="evidence" value="ECO:0007669"/>
    <property type="project" value="TreeGrafter"/>
</dbReference>
<dbReference type="Gene3D" id="3.50.50.60">
    <property type="entry name" value="FAD/NAD(P)-binding domain"/>
    <property type="match status" value="2"/>
</dbReference>
<dbReference type="GO" id="GO:0016491">
    <property type="term" value="F:oxidoreductase activity"/>
    <property type="evidence" value="ECO:0007669"/>
    <property type="project" value="UniProtKB-KW"/>
</dbReference>
<evidence type="ECO:0000256" key="2">
    <source>
        <dbReference type="ARBA" id="ARBA00023002"/>
    </source>
</evidence>
<proteinExistence type="inferred from homology"/>
<dbReference type="OrthoDB" id="7777654at2759"/>
<evidence type="ECO:0000313" key="5">
    <source>
        <dbReference type="Proteomes" id="UP000308549"/>
    </source>
</evidence>
<dbReference type="InterPro" id="IPR002937">
    <property type="entry name" value="Amino_oxidase"/>
</dbReference>
<protein>
    <recommendedName>
        <fullName evidence="3">Amine oxidase domain-containing protein</fullName>
    </recommendedName>
</protein>
<dbReference type="InterPro" id="IPR050281">
    <property type="entry name" value="Flavin_monoamine_oxidase"/>
</dbReference>
<dbReference type="AlphaFoldDB" id="A0A4U0UFM2"/>
<keyword evidence="2" id="KW-0560">Oxidoreductase</keyword>
<accession>A0A4U0UFM2</accession>
<evidence type="ECO:0000256" key="1">
    <source>
        <dbReference type="ARBA" id="ARBA00005995"/>
    </source>
</evidence>
<dbReference type="GO" id="GO:0050660">
    <property type="term" value="F:flavin adenine dinucleotide binding"/>
    <property type="evidence" value="ECO:0007669"/>
    <property type="project" value="TreeGrafter"/>
</dbReference>